<feature type="domain" description="DUF402" evidence="1">
    <location>
        <begin position="2"/>
        <end position="46"/>
    </location>
</feature>
<sequence>MRPDGSWTWKDREDFGEAVRRGVLDGELLGTLEDHAQSVLMQAKARTGPFAAKWPAWQPDPAWPRPALPAAYRPDGSAWSARLPG</sequence>
<accession>A0A852ZJH3</accession>
<gene>
    <name evidence="2" type="ORF">F4554_001124</name>
</gene>
<organism evidence="2 3">
    <name type="scientific">Actinopolymorpha rutila</name>
    <dbReference type="NCBI Taxonomy" id="446787"/>
    <lineage>
        <taxon>Bacteria</taxon>
        <taxon>Bacillati</taxon>
        <taxon>Actinomycetota</taxon>
        <taxon>Actinomycetes</taxon>
        <taxon>Propionibacteriales</taxon>
        <taxon>Actinopolymorphaceae</taxon>
        <taxon>Actinopolymorpha</taxon>
    </lineage>
</organism>
<dbReference type="RefSeq" id="WP_179786374.1">
    <property type="nucleotide sequence ID" value="NZ_BAAARR010000022.1"/>
</dbReference>
<dbReference type="EMBL" id="JACBZH010000001">
    <property type="protein sequence ID" value="NYH88486.1"/>
    <property type="molecule type" value="Genomic_DNA"/>
</dbReference>
<reference evidence="2 3" key="1">
    <citation type="submission" date="2020-07" db="EMBL/GenBank/DDBJ databases">
        <title>Sequencing the genomes of 1000 actinobacteria strains.</title>
        <authorList>
            <person name="Klenk H.-P."/>
        </authorList>
    </citation>
    <scope>NUCLEOTIDE SEQUENCE [LARGE SCALE GENOMIC DNA]</scope>
    <source>
        <strain evidence="2 3">DSM 18448</strain>
    </source>
</reference>
<evidence type="ECO:0000259" key="1">
    <source>
        <dbReference type="Pfam" id="PF04167"/>
    </source>
</evidence>
<dbReference type="Gene3D" id="2.40.380.10">
    <property type="entry name" value="FomD-like"/>
    <property type="match status" value="1"/>
</dbReference>
<name>A0A852ZJH3_9ACTN</name>
<evidence type="ECO:0000313" key="3">
    <source>
        <dbReference type="Proteomes" id="UP000579605"/>
    </source>
</evidence>
<keyword evidence="3" id="KW-1185">Reference proteome</keyword>
<dbReference type="SUPFAM" id="SSF159234">
    <property type="entry name" value="FomD-like"/>
    <property type="match status" value="1"/>
</dbReference>
<dbReference type="Proteomes" id="UP000579605">
    <property type="component" value="Unassembled WGS sequence"/>
</dbReference>
<proteinExistence type="predicted"/>
<dbReference type="AlphaFoldDB" id="A0A852ZJH3"/>
<comment type="caution">
    <text evidence="2">The sequence shown here is derived from an EMBL/GenBank/DDBJ whole genome shotgun (WGS) entry which is preliminary data.</text>
</comment>
<evidence type="ECO:0000313" key="2">
    <source>
        <dbReference type="EMBL" id="NYH88486.1"/>
    </source>
</evidence>
<protein>
    <recommendedName>
        <fullName evidence="1">DUF402 domain-containing protein</fullName>
    </recommendedName>
</protein>
<dbReference type="Pfam" id="PF04167">
    <property type="entry name" value="DUF402"/>
    <property type="match status" value="1"/>
</dbReference>
<dbReference type="InterPro" id="IPR035930">
    <property type="entry name" value="FomD-like_sf"/>
</dbReference>
<dbReference type="InterPro" id="IPR007295">
    <property type="entry name" value="DUF402"/>
</dbReference>